<name>S8C0A7_9LAMI</name>
<feature type="compositionally biased region" description="Polar residues" evidence="1">
    <location>
        <begin position="20"/>
        <end position="36"/>
    </location>
</feature>
<dbReference type="GO" id="GO:0005886">
    <property type="term" value="C:plasma membrane"/>
    <property type="evidence" value="ECO:0007669"/>
    <property type="project" value="InterPro"/>
</dbReference>
<organism evidence="2 3">
    <name type="scientific">Genlisea aurea</name>
    <dbReference type="NCBI Taxonomy" id="192259"/>
    <lineage>
        <taxon>Eukaryota</taxon>
        <taxon>Viridiplantae</taxon>
        <taxon>Streptophyta</taxon>
        <taxon>Embryophyta</taxon>
        <taxon>Tracheophyta</taxon>
        <taxon>Spermatophyta</taxon>
        <taxon>Magnoliopsida</taxon>
        <taxon>eudicotyledons</taxon>
        <taxon>Gunneridae</taxon>
        <taxon>Pentapetalae</taxon>
        <taxon>asterids</taxon>
        <taxon>lamiids</taxon>
        <taxon>Lamiales</taxon>
        <taxon>Lentibulariaceae</taxon>
        <taxon>Genlisea</taxon>
    </lineage>
</organism>
<dbReference type="OrthoDB" id="689803at2759"/>
<dbReference type="EMBL" id="AUSU01007834">
    <property type="protein sequence ID" value="EPS60089.1"/>
    <property type="molecule type" value="Genomic_DNA"/>
</dbReference>
<keyword evidence="3" id="KW-1185">Reference proteome</keyword>
<dbReference type="AlphaFoldDB" id="S8C0A7"/>
<dbReference type="PANTHER" id="PTHR33929:SF10">
    <property type="entry name" value="MEMBRANE-ASSOCIATED KINASE REGULATOR 2-RELATED"/>
    <property type="match status" value="1"/>
</dbReference>
<comment type="caution">
    <text evidence="2">The sequence shown here is derived from an EMBL/GenBank/DDBJ whole genome shotgun (WGS) entry which is preliminary data.</text>
</comment>
<dbReference type="PANTHER" id="PTHR33929">
    <property type="entry name" value="MEMBRANE-ASSOCIATED KINASE REGULATOR 2-RELATED"/>
    <property type="match status" value="1"/>
</dbReference>
<gene>
    <name evidence="2" type="ORF">M569_14715</name>
</gene>
<accession>S8C0A7</accession>
<feature type="non-terminal residue" evidence="2">
    <location>
        <position position="129"/>
    </location>
</feature>
<protein>
    <submittedName>
        <fullName evidence="2">Uncharacterized protein</fullName>
    </submittedName>
</protein>
<evidence type="ECO:0000256" key="1">
    <source>
        <dbReference type="SAM" id="MobiDB-lite"/>
    </source>
</evidence>
<dbReference type="Proteomes" id="UP000015453">
    <property type="component" value="Unassembled WGS sequence"/>
</dbReference>
<feature type="non-terminal residue" evidence="2">
    <location>
        <position position="1"/>
    </location>
</feature>
<feature type="region of interest" description="Disordered" evidence="1">
    <location>
        <begin position="1"/>
        <end position="38"/>
    </location>
</feature>
<sequence>KYLRLINPFNSRSSKKTKLTETATPSHSPSKTSDSGSRIKRFKIAATSLGKSRTTSATMTGAPAIRRRDDSLLEQNDGIQGAILYCKKSYNSSSIGTLAQTQFPFRSSSNFKLSSAEIQNHSNTFAEIS</sequence>
<reference evidence="2 3" key="1">
    <citation type="journal article" date="2013" name="BMC Genomics">
        <title>The miniature genome of a carnivorous plant Genlisea aurea contains a low number of genes and short non-coding sequences.</title>
        <authorList>
            <person name="Leushkin E.V."/>
            <person name="Sutormin R.A."/>
            <person name="Nabieva E.R."/>
            <person name="Penin A.A."/>
            <person name="Kondrashov A.S."/>
            <person name="Logacheva M.D."/>
        </authorList>
    </citation>
    <scope>NUCLEOTIDE SEQUENCE [LARGE SCALE GENOMIC DNA]</scope>
</reference>
<proteinExistence type="predicted"/>
<evidence type="ECO:0000313" key="3">
    <source>
        <dbReference type="Proteomes" id="UP000015453"/>
    </source>
</evidence>
<evidence type="ECO:0000313" key="2">
    <source>
        <dbReference type="EMBL" id="EPS60089.1"/>
    </source>
</evidence>
<dbReference type="InterPro" id="IPR039619">
    <property type="entry name" value="MAKR2/5"/>
</dbReference>